<sequence>MLSPTKPALAIFGSYNEPVVVNMAQTLAHSSGFPVVIRPPSDNPALTLLTRNTVPPYFLSPDTGRDERRSNLNDSRERETEVEDERSTEEPGGGAEPNGHVLNSAEEQQPLDGGSQGSGGEGGGGAGEPTTVDGKWEGPLHSTRVKLRLKPHRDTARTYAVTIGYTYKFSVNRDTNIPIDLDNLSHALSQPEVLALVDLKIETRKRETQVDRSYANIGFLAHRKNSINDRQFFSRGFDQPDRILKRGQQRQSQRGFQGVAGFSHGPMGTAALSVNRTNGTTLEGTDTKAFPKYRVLSEPGDEWDKDNKSYSSYDIVYEAQDIPLGDDQHDTHPLEVKVGMGINLRPAGSKKPLPQISFVNRNQVLIWVSDPTSKAPIRGILVLMSSYLDNIRTEEELSIYERGEIQLGTEPLKVSKFESEEHEPGTVSLSVAQVEKHDTPGSNKFLATVPNFITKRGRGSSVSNLTDIPAHEYLARGWDVDNEEWRSVLWPALDKDFLAAEREKSAAVWKIQCPWDKAPQ</sequence>
<accession>A0AAD6Z8M2</accession>
<evidence type="ECO:0000313" key="3">
    <source>
        <dbReference type="Proteomes" id="UP001218218"/>
    </source>
</evidence>
<protein>
    <submittedName>
        <fullName evidence="2">Uncharacterized protein</fullName>
    </submittedName>
</protein>
<reference evidence="2" key="1">
    <citation type="submission" date="2023-03" db="EMBL/GenBank/DDBJ databases">
        <title>Massive genome expansion in bonnet fungi (Mycena s.s.) driven by repeated elements and novel gene families across ecological guilds.</title>
        <authorList>
            <consortium name="Lawrence Berkeley National Laboratory"/>
            <person name="Harder C.B."/>
            <person name="Miyauchi S."/>
            <person name="Viragh M."/>
            <person name="Kuo A."/>
            <person name="Thoen E."/>
            <person name="Andreopoulos B."/>
            <person name="Lu D."/>
            <person name="Skrede I."/>
            <person name="Drula E."/>
            <person name="Henrissat B."/>
            <person name="Morin E."/>
            <person name="Kohler A."/>
            <person name="Barry K."/>
            <person name="LaButti K."/>
            <person name="Morin E."/>
            <person name="Salamov A."/>
            <person name="Lipzen A."/>
            <person name="Mereny Z."/>
            <person name="Hegedus B."/>
            <person name="Baldrian P."/>
            <person name="Stursova M."/>
            <person name="Weitz H."/>
            <person name="Taylor A."/>
            <person name="Grigoriev I.V."/>
            <person name="Nagy L.G."/>
            <person name="Martin F."/>
            <person name="Kauserud H."/>
        </authorList>
    </citation>
    <scope>NUCLEOTIDE SEQUENCE</scope>
    <source>
        <strain evidence="2">CBHHK002</strain>
    </source>
</reference>
<feature type="region of interest" description="Disordered" evidence="1">
    <location>
        <begin position="54"/>
        <end position="139"/>
    </location>
</feature>
<evidence type="ECO:0000313" key="2">
    <source>
        <dbReference type="EMBL" id="KAJ7312225.1"/>
    </source>
</evidence>
<feature type="compositionally biased region" description="Basic and acidic residues" evidence="1">
    <location>
        <begin position="63"/>
        <end position="79"/>
    </location>
</feature>
<organism evidence="2 3">
    <name type="scientific">Mycena albidolilacea</name>
    <dbReference type="NCBI Taxonomy" id="1033008"/>
    <lineage>
        <taxon>Eukaryota</taxon>
        <taxon>Fungi</taxon>
        <taxon>Dikarya</taxon>
        <taxon>Basidiomycota</taxon>
        <taxon>Agaricomycotina</taxon>
        <taxon>Agaricomycetes</taxon>
        <taxon>Agaricomycetidae</taxon>
        <taxon>Agaricales</taxon>
        <taxon>Marasmiineae</taxon>
        <taxon>Mycenaceae</taxon>
        <taxon>Mycena</taxon>
    </lineage>
</organism>
<dbReference type="AlphaFoldDB" id="A0AAD6Z8M2"/>
<dbReference type="Proteomes" id="UP001218218">
    <property type="component" value="Unassembled WGS sequence"/>
</dbReference>
<comment type="caution">
    <text evidence="2">The sequence shown here is derived from an EMBL/GenBank/DDBJ whole genome shotgun (WGS) entry which is preliminary data.</text>
</comment>
<feature type="compositionally biased region" description="Gly residues" evidence="1">
    <location>
        <begin position="114"/>
        <end position="127"/>
    </location>
</feature>
<proteinExistence type="predicted"/>
<keyword evidence="3" id="KW-1185">Reference proteome</keyword>
<name>A0AAD6Z8M2_9AGAR</name>
<dbReference type="EMBL" id="JARIHO010000073">
    <property type="protein sequence ID" value="KAJ7312225.1"/>
    <property type="molecule type" value="Genomic_DNA"/>
</dbReference>
<gene>
    <name evidence="2" type="ORF">DFH08DRAFT_447928</name>
</gene>
<evidence type="ECO:0000256" key="1">
    <source>
        <dbReference type="SAM" id="MobiDB-lite"/>
    </source>
</evidence>